<dbReference type="Proteomes" id="UP001295794">
    <property type="component" value="Unassembled WGS sequence"/>
</dbReference>
<name>A0AAD2HUD4_9AGAR</name>
<accession>A0AAD2HUD4</accession>
<sequence>MRAHLSAAALALLFARLAMAGPKNVTISNTDPLVYFHGRWDTSPGTWWAGSGFKLHVANLQSLALSLGPHTTQPNAAVGVSVDYGAFITANVSAGVNQIPLPPSALGKKKSEATVVRVNVEGWQANRINLEEIILNEGASLVPYTPSRTVFQFIGDSLSAGQFLPKGVDQAWPFLVGEQYKAEHVVVAQPGAALTDIFSYGNAHGLSFQFFRTEDTGYYYTTDHNYTTPWDFSKDTPATHLVIHIGANDSGQNVPADQFVQVYTDFLARLRSMREYAHVPIFVLSPWGWPSADAPTFYYYPGEYEKIVNLRKTEHDDKNIFLVNTTGWVTFADVFPDNQHPTVAGHAKIAGEFQTWLENWGLHPHSEWRS</sequence>
<dbReference type="Gene3D" id="2.60.120.260">
    <property type="entry name" value="Galactose-binding domain-like"/>
    <property type="match status" value="1"/>
</dbReference>
<feature type="signal peptide" evidence="1">
    <location>
        <begin position="1"/>
        <end position="20"/>
    </location>
</feature>
<dbReference type="InterPro" id="IPR013830">
    <property type="entry name" value="SGNH_hydro"/>
</dbReference>
<dbReference type="EMBL" id="CAVNYO010000445">
    <property type="protein sequence ID" value="CAK5282022.1"/>
    <property type="molecule type" value="Genomic_DNA"/>
</dbReference>
<reference evidence="4" key="1">
    <citation type="submission" date="2023-11" db="EMBL/GenBank/DDBJ databases">
        <authorList>
            <person name="De Vega J J."/>
            <person name="De Vega J J."/>
        </authorList>
    </citation>
    <scope>NUCLEOTIDE SEQUENCE</scope>
</reference>
<dbReference type="PANTHER" id="PTHR37834">
    <property type="entry name" value="GDSL-LIKE LIPASE/ACYLHYDROLASE DOMAIN PROTEIN (AFU_ORTHOLOGUE AFUA_2G00620)"/>
    <property type="match status" value="1"/>
</dbReference>
<organism evidence="4 5">
    <name type="scientific">Mycena citricolor</name>
    <dbReference type="NCBI Taxonomy" id="2018698"/>
    <lineage>
        <taxon>Eukaryota</taxon>
        <taxon>Fungi</taxon>
        <taxon>Dikarya</taxon>
        <taxon>Basidiomycota</taxon>
        <taxon>Agaricomycotina</taxon>
        <taxon>Agaricomycetes</taxon>
        <taxon>Agaricomycetidae</taxon>
        <taxon>Agaricales</taxon>
        <taxon>Marasmiineae</taxon>
        <taxon>Mycenaceae</taxon>
        <taxon>Mycena</taxon>
    </lineage>
</organism>
<evidence type="ECO:0000313" key="5">
    <source>
        <dbReference type="Proteomes" id="UP001295794"/>
    </source>
</evidence>
<evidence type="ECO:0000256" key="1">
    <source>
        <dbReference type="SAM" id="SignalP"/>
    </source>
</evidence>
<dbReference type="Gene3D" id="3.40.50.1110">
    <property type="entry name" value="SGNH hydrolase"/>
    <property type="match status" value="1"/>
</dbReference>
<dbReference type="EMBL" id="CAVNYO010000444">
    <property type="protein sequence ID" value="CAK5282003.1"/>
    <property type="molecule type" value="Genomic_DNA"/>
</dbReference>
<proteinExistence type="predicted"/>
<dbReference type="PANTHER" id="PTHR37834:SF2">
    <property type="entry name" value="ESTERASE, SGNH HYDROLASE-TYPE"/>
    <property type="match status" value="1"/>
</dbReference>
<dbReference type="InterPro" id="IPR036514">
    <property type="entry name" value="SGNH_hydro_sf"/>
</dbReference>
<feature type="chain" id="PRO_5042440803" description="SGNH hydrolase-type esterase domain-containing protein" evidence="1">
    <location>
        <begin position="21"/>
        <end position="370"/>
    </location>
</feature>
<dbReference type="InterPro" id="IPR052762">
    <property type="entry name" value="PCW_deacetylase/CE"/>
</dbReference>
<evidence type="ECO:0000313" key="3">
    <source>
        <dbReference type="EMBL" id="CAK5282003.1"/>
    </source>
</evidence>
<protein>
    <recommendedName>
        <fullName evidence="2">SGNH hydrolase-type esterase domain-containing protein</fullName>
    </recommendedName>
</protein>
<gene>
    <name evidence="3" type="ORF">MYCIT1_LOCUS33415</name>
    <name evidence="4" type="ORF">MYCIT1_LOCUS33453</name>
</gene>
<keyword evidence="5" id="KW-1185">Reference proteome</keyword>
<keyword evidence="1" id="KW-0732">Signal</keyword>
<feature type="domain" description="SGNH hydrolase-type esterase" evidence="2">
    <location>
        <begin position="153"/>
        <end position="347"/>
    </location>
</feature>
<evidence type="ECO:0000259" key="2">
    <source>
        <dbReference type="Pfam" id="PF13472"/>
    </source>
</evidence>
<dbReference type="SUPFAM" id="SSF52266">
    <property type="entry name" value="SGNH hydrolase"/>
    <property type="match status" value="1"/>
</dbReference>
<evidence type="ECO:0000313" key="4">
    <source>
        <dbReference type="EMBL" id="CAK5282022.1"/>
    </source>
</evidence>
<dbReference type="Pfam" id="PF13472">
    <property type="entry name" value="Lipase_GDSL_2"/>
    <property type="match status" value="1"/>
</dbReference>
<comment type="caution">
    <text evidence="4">The sequence shown here is derived from an EMBL/GenBank/DDBJ whole genome shotgun (WGS) entry which is preliminary data.</text>
</comment>
<dbReference type="AlphaFoldDB" id="A0AAD2HUD4"/>